<reference evidence="2 3" key="1">
    <citation type="journal article" date="2016" name="Stand. Genomic Sci.">
        <title>Complete genome sequence of the Antarctic Halorubrum lacusprofundi type strain ACAM 34.</title>
        <authorList>
            <person name="Anderson I.J."/>
            <person name="DasSarma P."/>
            <person name="Lucas S."/>
            <person name="Copeland A."/>
            <person name="Lapidus A."/>
            <person name="Del Rio T.G."/>
            <person name="Tice H."/>
            <person name="Dalin E."/>
            <person name="Bruce D.C."/>
            <person name="Goodwin L."/>
            <person name="Pitluck S."/>
            <person name="Sims D."/>
            <person name="Brettin T.S."/>
            <person name="Detter J.C."/>
            <person name="Han C.S."/>
            <person name="Larimer F."/>
            <person name="Hauser L."/>
            <person name="Land M."/>
            <person name="Ivanova N."/>
            <person name="Richardson P."/>
            <person name="Cavicchioli R."/>
            <person name="DasSarma S."/>
            <person name="Woese C.R."/>
            <person name="Kyrpides N.C."/>
        </authorList>
    </citation>
    <scope>NUCLEOTIDE SEQUENCE [LARGE SCALE GENOMIC DNA]</scope>
    <source>
        <strain evidence="3">ATCC 49239 / DSM 5036 / JCM 8891 / ACAM 34</strain>
    </source>
</reference>
<dbReference type="Proteomes" id="UP000000740">
    <property type="component" value="Chromosome 1"/>
</dbReference>
<feature type="transmembrane region" description="Helical" evidence="1">
    <location>
        <begin position="112"/>
        <end position="129"/>
    </location>
</feature>
<keyword evidence="3" id="KW-1185">Reference proteome</keyword>
<dbReference type="eggNOG" id="arCOG10179">
    <property type="taxonomic scope" value="Archaea"/>
</dbReference>
<protein>
    <submittedName>
        <fullName evidence="2">Uncharacterized protein</fullName>
    </submittedName>
</protein>
<feature type="transmembrane region" description="Helical" evidence="1">
    <location>
        <begin position="86"/>
        <end position="106"/>
    </location>
</feature>
<proteinExistence type="predicted"/>
<accession>B9LQU5</accession>
<gene>
    <name evidence="2" type="ordered locus">Hlac_0091</name>
</gene>
<feature type="transmembrane region" description="Helical" evidence="1">
    <location>
        <begin position="49"/>
        <end position="74"/>
    </location>
</feature>
<keyword evidence="1" id="KW-1133">Transmembrane helix</keyword>
<evidence type="ECO:0000256" key="1">
    <source>
        <dbReference type="SAM" id="Phobius"/>
    </source>
</evidence>
<dbReference type="EMBL" id="CP001365">
    <property type="protein sequence ID" value="ACM55697.1"/>
    <property type="molecule type" value="Genomic_DNA"/>
</dbReference>
<feature type="transmembrane region" description="Helical" evidence="1">
    <location>
        <begin position="12"/>
        <end position="34"/>
    </location>
</feature>
<dbReference type="KEGG" id="hla:Hlac_0091"/>
<dbReference type="AlphaFoldDB" id="B9LQU5"/>
<dbReference type="RefSeq" id="WP_012659341.1">
    <property type="nucleotide sequence ID" value="NC_012029.1"/>
</dbReference>
<keyword evidence="1" id="KW-0812">Transmembrane</keyword>
<dbReference type="GeneID" id="7401609"/>
<organism evidence="2 3">
    <name type="scientific">Halorubrum lacusprofundi (strain ATCC 49239 / DSM 5036 / JCM 8891 / ACAM 34)</name>
    <dbReference type="NCBI Taxonomy" id="416348"/>
    <lineage>
        <taxon>Archaea</taxon>
        <taxon>Methanobacteriati</taxon>
        <taxon>Methanobacteriota</taxon>
        <taxon>Stenosarchaea group</taxon>
        <taxon>Halobacteria</taxon>
        <taxon>Halobacteriales</taxon>
        <taxon>Haloferacaceae</taxon>
        <taxon>Halorubrum</taxon>
    </lineage>
</organism>
<keyword evidence="1" id="KW-0472">Membrane</keyword>
<evidence type="ECO:0000313" key="2">
    <source>
        <dbReference type="EMBL" id="ACM55697.1"/>
    </source>
</evidence>
<name>B9LQU5_HALLT</name>
<sequence>MIVLQTGPDTSNILLAGVVGLALLASAVAIVAVVSRDAAARGVSKPRRWLIGVGAALFPVPVFVAYILFASRIGERAEPVPRIDRIAGWLAASAAISVLGGAILSPPDPVTQLRYAAGLFVALAALFYIPTFRRGPLVGGA</sequence>
<dbReference type="HOGENOM" id="CLU_1820951_0_0_2"/>
<evidence type="ECO:0000313" key="3">
    <source>
        <dbReference type="Proteomes" id="UP000000740"/>
    </source>
</evidence>